<evidence type="ECO:0000256" key="5">
    <source>
        <dbReference type="ARBA" id="ARBA00023134"/>
    </source>
</evidence>
<dbReference type="GO" id="GO:0005737">
    <property type="term" value="C:cytoplasm"/>
    <property type="evidence" value="ECO:0007669"/>
    <property type="project" value="TreeGrafter"/>
</dbReference>
<dbReference type="Gene3D" id="2.40.30.10">
    <property type="entry name" value="Translation factors"/>
    <property type="match status" value="2"/>
</dbReference>
<keyword evidence="3" id="KW-0547">Nucleotide-binding</keyword>
<dbReference type="Gene3D" id="3.40.50.10050">
    <property type="entry name" value="Translation initiation factor IF- 2, domain 3"/>
    <property type="match status" value="1"/>
</dbReference>
<keyword evidence="9" id="KW-0934">Plastid</keyword>
<dbReference type="SUPFAM" id="SSF50447">
    <property type="entry name" value="Translation proteins"/>
    <property type="match status" value="2"/>
</dbReference>
<dbReference type="SUPFAM" id="SSF52156">
    <property type="entry name" value="Initiation factor IF2/eIF5b, domain 3"/>
    <property type="match status" value="1"/>
</dbReference>
<dbReference type="InterPro" id="IPR009000">
    <property type="entry name" value="Transl_B-barrel_sf"/>
</dbReference>
<dbReference type="CDD" id="cd03692">
    <property type="entry name" value="mtIF2_IVc"/>
    <property type="match status" value="1"/>
</dbReference>
<accession>A0A345UAR6</accession>
<dbReference type="PRINTS" id="PR00315">
    <property type="entry name" value="ELONGATNFCT"/>
</dbReference>
<dbReference type="Pfam" id="PF22042">
    <property type="entry name" value="EF-G_D2"/>
    <property type="match status" value="1"/>
</dbReference>
<evidence type="ECO:0000256" key="4">
    <source>
        <dbReference type="ARBA" id="ARBA00022917"/>
    </source>
</evidence>
<dbReference type="PANTHER" id="PTHR43381:SF5">
    <property type="entry name" value="TR-TYPE G DOMAIN-CONTAINING PROTEIN"/>
    <property type="match status" value="1"/>
</dbReference>
<name>A0A345UAR6_9FLOR</name>
<dbReference type="NCBIfam" id="TIGR00487">
    <property type="entry name" value="IF-2"/>
    <property type="match status" value="1"/>
</dbReference>
<evidence type="ECO:0000313" key="9">
    <source>
        <dbReference type="EMBL" id="AXI97552.1"/>
    </source>
</evidence>
<dbReference type="InterPro" id="IPR023115">
    <property type="entry name" value="TIF_IF2_dom3"/>
</dbReference>
<dbReference type="Pfam" id="PF04760">
    <property type="entry name" value="IF2_N"/>
    <property type="match status" value="1"/>
</dbReference>
<dbReference type="InterPro" id="IPR005225">
    <property type="entry name" value="Small_GTP-bd"/>
</dbReference>
<dbReference type="EMBL" id="MH396016">
    <property type="protein sequence ID" value="AXI97552.1"/>
    <property type="molecule type" value="Genomic_DNA"/>
</dbReference>
<dbReference type="InterPro" id="IPR027417">
    <property type="entry name" value="P-loop_NTPase"/>
</dbReference>
<dbReference type="AlphaFoldDB" id="A0A345UAR6"/>
<geneLocation type="chloroplast" evidence="9"/>
<feature type="domain" description="Tr-type G" evidence="8">
    <location>
        <begin position="214"/>
        <end position="387"/>
    </location>
</feature>
<dbReference type="Pfam" id="PF11987">
    <property type="entry name" value="IF-2"/>
    <property type="match status" value="1"/>
</dbReference>
<dbReference type="InterPro" id="IPR015760">
    <property type="entry name" value="TIF_IF2"/>
</dbReference>
<sequence>MVCSIKFSDVKTIKINQGSKSTRPALAFVKQEKKQIVSEPKSDKLVIDSFKKGKLKSKKIKFGSSSVSQEDMLRKKGKNKVISVNDLSISLEKSLKSHKPKRKQKVKRVISTSLNKVQADKMLVSDVRNSSKSVIINEPLSVHELAVKLQIPVAEIITMLFLKGIFATINQVIDISLCKQVIEHYDFVIADDVINQSVDSEKALDTKISNSALSRSPIIAILGHVDHGKTSILDAIKHTNLVTQEIGGITQGISVHEVNWLYNSSSKKLIFLDTPGHEAFAAMRLRSIQVADVVLLVVAADDGLKPQTIESIECILLRKVPCVIAINKIDKDDANPDYVRRQLFKYHLMDRDWGGNVPIIKLSALRKINIDELLTKICALTELLNLKTDPKQIAQGIVLDSYLDKTRGNVSTLIVENGILNIGDVVISGASFGKVKSISDTSGNKINIAQSSSVLEILGFSSTPQAGMRFQVVDNEKQAKRMLSSVNLLDRSYVNTKKILGLRIGLESFSKNDVKKLNLIIKAGTQGCIDAIMHLFSQISQRKVRLNVLASSLGDVSNSDVNLALTSQSLIISFNVDFSSHVQALAEKLHVSLSKFFVIYDLLDYIKKHMLDLIDAEYDKVLTGNAKVQTVFYVQKKCVAGCVVQLGKLKKHSSIDIYRSDKLICTTVITSIKRIKDDVNEVDAVNECGLMCKDYDLWQSGDFIKAYELTQKPKSL</sequence>
<protein>
    <recommendedName>
        <fullName evidence="7">Translation initiation factor IF-2, chloroplastic</fullName>
    </recommendedName>
</protein>
<comment type="similarity">
    <text evidence="1">Belongs to the TRAFAC class translation factor GTPase superfamily. Classic translation factor GTPase family. IF-2 subfamily.</text>
</comment>
<dbReference type="GO" id="GO:0003924">
    <property type="term" value="F:GTPase activity"/>
    <property type="evidence" value="ECO:0007669"/>
    <property type="project" value="InterPro"/>
</dbReference>
<proteinExistence type="inferred from homology"/>
<dbReference type="FunFam" id="3.40.50.10050:FF:000001">
    <property type="entry name" value="Translation initiation factor IF-2"/>
    <property type="match status" value="1"/>
</dbReference>
<dbReference type="PROSITE" id="PS51722">
    <property type="entry name" value="G_TR_2"/>
    <property type="match status" value="1"/>
</dbReference>
<dbReference type="Gene3D" id="3.40.50.300">
    <property type="entry name" value="P-loop containing nucleotide triphosphate hydrolases"/>
    <property type="match status" value="1"/>
</dbReference>
<evidence type="ECO:0000256" key="3">
    <source>
        <dbReference type="ARBA" id="ARBA00022741"/>
    </source>
</evidence>
<dbReference type="SUPFAM" id="SSF52540">
    <property type="entry name" value="P-loop containing nucleoside triphosphate hydrolases"/>
    <property type="match status" value="1"/>
</dbReference>
<evidence type="ECO:0000256" key="1">
    <source>
        <dbReference type="ARBA" id="ARBA00007733"/>
    </source>
</evidence>
<dbReference type="RefSeq" id="YP_009511675.1">
    <property type="nucleotide sequence ID" value="NC_039145.1"/>
</dbReference>
<evidence type="ECO:0000256" key="2">
    <source>
        <dbReference type="ARBA" id="ARBA00022540"/>
    </source>
</evidence>
<keyword evidence="2 9" id="KW-0396">Initiation factor</keyword>
<keyword evidence="5" id="KW-0342">GTP-binding</keyword>
<dbReference type="InterPro" id="IPR006847">
    <property type="entry name" value="IF2_N"/>
</dbReference>
<organism evidence="9">
    <name type="scientific">Melanthalia intermedia</name>
    <dbReference type="NCBI Taxonomy" id="172989"/>
    <lineage>
        <taxon>Eukaryota</taxon>
        <taxon>Rhodophyta</taxon>
        <taxon>Florideophyceae</taxon>
        <taxon>Rhodymeniophycidae</taxon>
        <taxon>Gracilariales</taxon>
        <taxon>Gracilariaceae</taxon>
        <taxon>Melanthalia</taxon>
    </lineage>
</organism>
<keyword evidence="4" id="KW-0648">Protein biosynthesis</keyword>
<reference evidence="9" key="1">
    <citation type="submission" date="2018-05" db="EMBL/GenBank/DDBJ databases">
        <title>Organellar genomes of Gracilariaceae.</title>
        <authorList>
            <person name="Iha C."/>
            <person name="Oliveira M.C."/>
        </authorList>
    </citation>
    <scope>NUCLEOTIDE SEQUENCE</scope>
</reference>
<dbReference type="GO" id="GO:0005525">
    <property type="term" value="F:GTP binding"/>
    <property type="evidence" value="ECO:0007669"/>
    <property type="project" value="UniProtKB-KW"/>
</dbReference>
<comment type="function">
    <text evidence="6">One of the essential components for the initiation of protein synthesis. Protects formylmethionyl-tRNA from spontaneous hydrolysis and promotes its binding to the 30S ribosomal subunits. Also involved in the hydrolysis of GTP during the formation of the 70S ribosomal complex.</text>
</comment>
<dbReference type="InterPro" id="IPR000178">
    <property type="entry name" value="TF_IF2_bacterial-like"/>
</dbReference>
<dbReference type="Pfam" id="PF00009">
    <property type="entry name" value="GTP_EFTU"/>
    <property type="match status" value="1"/>
</dbReference>
<evidence type="ECO:0000256" key="7">
    <source>
        <dbReference type="ARBA" id="ARBA00044105"/>
    </source>
</evidence>
<dbReference type="GO" id="GO:0003743">
    <property type="term" value="F:translation initiation factor activity"/>
    <property type="evidence" value="ECO:0007669"/>
    <property type="project" value="UniProtKB-KW"/>
</dbReference>
<gene>
    <name evidence="9" type="primary">infB</name>
</gene>
<dbReference type="FunFam" id="2.40.30.10:FF:000008">
    <property type="entry name" value="Translation initiation factor IF-2"/>
    <property type="match status" value="1"/>
</dbReference>
<dbReference type="InterPro" id="IPR053905">
    <property type="entry name" value="EF-G-like_DII"/>
</dbReference>
<evidence type="ECO:0000256" key="6">
    <source>
        <dbReference type="ARBA" id="ARBA00025162"/>
    </source>
</evidence>
<dbReference type="CDD" id="cd01887">
    <property type="entry name" value="IF2_eIF5B"/>
    <property type="match status" value="1"/>
</dbReference>
<dbReference type="PANTHER" id="PTHR43381">
    <property type="entry name" value="TRANSLATION INITIATION FACTOR IF-2-RELATED"/>
    <property type="match status" value="1"/>
</dbReference>
<dbReference type="InterPro" id="IPR044145">
    <property type="entry name" value="IF2_II"/>
</dbReference>
<keyword evidence="9" id="KW-0150">Chloroplast</keyword>
<dbReference type="CDD" id="cd03702">
    <property type="entry name" value="IF2_mtIF2_II"/>
    <property type="match status" value="1"/>
</dbReference>
<dbReference type="GeneID" id="37624231"/>
<dbReference type="FunFam" id="3.40.50.300:FF:000019">
    <property type="entry name" value="Translation initiation factor IF-2"/>
    <property type="match status" value="1"/>
</dbReference>
<dbReference type="NCBIfam" id="TIGR00231">
    <property type="entry name" value="small_GTP"/>
    <property type="match status" value="1"/>
</dbReference>
<dbReference type="InterPro" id="IPR036925">
    <property type="entry name" value="TIF_IF2_dom3_sf"/>
</dbReference>
<evidence type="ECO:0000259" key="8">
    <source>
        <dbReference type="PROSITE" id="PS51722"/>
    </source>
</evidence>
<dbReference type="InterPro" id="IPR000795">
    <property type="entry name" value="T_Tr_GTP-bd_dom"/>
</dbReference>